<dbReference type="PANTHER" id="PTHR10746">
    <property type="entry name" value="50S RIBOSOMAL PROTEIN L4"/>
    <property type="match status" value="1"/>
</dbReference>
<keyword evidence="2 5" id="KW-0689">Ribosomal protein</keyword>
<sequence>MKLKLVTKGAPSQEVQVSDATFAREYNEALVHQVVVAYMAAGRAGTKAQKTKAEVRGGGIKPWRQKGTGQARAGSRRSPIWVGGGRAFAARPRNFAQKVNRKMYRAAIQAMLSELARQERLLVVNDLEIEAPKTRLLLQRLQELQLGSNVLVLVEAYDEKLELAARNLPYIDVLPVGALDPLSLARHDQILATVAAVRLLEERLA</sequence>
<dbReference type="OrthoDB" id="9803201at2"/>
<evidence type="ECO:0000256" key="2">
    <source>
        <dbReference type="ARBA" id="ARBA00022980"/>
    </source>
</evidence>
<dbReference type="RefSeq" id="WP_066919307.1">
    <property type="nucleotide sequence ID" value="NZ_CP011971.1"/>
</dbReference>
<keyword evidence="8" id="KW-1185">Reference proteome</keyword>
<proteinExistence type="inferred from homology"/>
<evidence type="ECO:0000256" key="6">
    <source>
        <dbReference type="SAM" id="MobiDB-lite"/>
    </source>
</evidence>
<keyword evidence="5" id="KW-0699">rRNA-binding</keyword>
<dbReference type="InterPro" id="IPR023574">
    <property type="entry name" value="Ribosomal_uL4_dom_sf"/>
</dbReference>
<comment type="subunit">
    <text evidence="5">Part of the 50S ribosomal subunit.</text>
</comment>
<dbReference type="SUPFAM" id="SSF52166">
    <property type="entry name" value="Ribosomal protein L4"/>
    <property type="match status" value="1"/>
</dbReference>
<evidence type="ECO:0000256" key="1">
    <source>
        <dbReference type="ARBA" id="ARBA00010528"/>
    </source>
</evidence>
<dbReference type="GO" id="GO:0003735">
    <property type="term" value="F:structural constituent of ribosome"/>
    <property type="evidence" value="ECO:0007669"/>
    <property type="project" value="InterPro"/>
</dbReference>
<evidence type="ECO:0000256" key="5">
    <source>
        <dbReference type="HAMAP-Rule" id="MF_01328"/>
    </source>
</evidence>
<evidence type="ECO:0000313" key="8">
    <source>
        <dbReference type="Proteomes" id="UP000070250"/>
    </source>
</evidence>
<dbReference type="Pfam" id="PF00573">
    <property type="entry name" value="Ribosomal_L4"/>
    <property type="match status" value="1"/>
</dbReference>
<comment type="similarity">
    <text evidence="1 5">Belongs to the universal ribosomal protein uL4 family.</text>
</comment>
<organism evidence="7 8">
    <name type="scientific">Steroidobacter denitrificans</name>
    <dbReference type="NCBI Taxonomy" id="465721"/>
    <lineage>
        <taxon>Bacteria</taxon>
        <taxon>Pseudomonadati</taxon>
        <taxon>Pseudomonadota</taxon>
        <taxon>Gammaproteobacteria</taxon>
        <taxon>Steroidobacterales</taxon>
        <taxon>Steroidobacteraceae</taxon>
        <taxon>Steroidobacter</taxon>
    </lineage>
</organism>
<dbReference type="InterPro" id="IPR002136">
    <property type="entry name" value="Ribosomal_uL4"/>
</dbReference>
<protein>
    <recommendedName>
        <fullName evidence="4 5">Large ribosomal subunit protein uL4</fullName>
    </recommendedName>
</protein>
<keyword evidence="3 5" id="KW-0687">Ribonucleoprotein</keyword>
<comment type="function">
    <text evidence="5">Forms part of the polypeptide exit tunnel.</text>
</comment>
<dbReference type="Gene3D" id="3.40.1370.10">
    <property type="match status" value="1"/>
</dbReference>
<dbReference type="InterPro" id="IPR013005">
    <property type="entry name" value="Ribosomal_uL4-like"/>
</dbReference>
<reference evidence="7 8" key="1">
    <citation type="submission" date="2015-06" db="EMBL/GenBank/DDBJ databases">
        <title>A Comprehensive Approach to Explore the Metabolic and Phylogenetic Diversity of Bacterial Steroid Degradation in the Environment: Testosterone as an Example.</title>
        <authorList>
            <person name="Yang F.-C."/>
            <person name="Chen Y.-L."/>
            <person name="Yu C.-P."/>
            <person name="Tang S.-L."/>
            <person name="Wang P.-H."/>
            <person name="Ismail W."/>
            <person name="Wang C.-H."/>
            <person name="Yang C.-Y."/>
            <person name="Chiang Y.-R."/>
        </authorList>
    </citation>
    <scope>NUCLEOTIDE SEQUENCE [LARGE SCALE GENOMIC DNA]</scope>
    <source>
        <strain evidence="7 8">DSM 18526</strain>
    </source>
</reference>
<accession>A0A127F7U3</accession>
<dbReference type="GO" id="GO:0019843">
    <property type="term" value="F:rRNA binding"/>
    <property type="evidence" value="ECO:0007669"/>
    <property type="project" value="UniProtKB-UniRule"/>
</dbReference>
<dbReference type="GO" id="GO:0005840">
    <property type="term" value="C:ribosome"/>
    <property type="evidence" value="ECO:0007669"/>
    <property type="project" value="UniProtKB-KW"/>
</dbReference>
<dbReference type="KEGG" id="sdf:ACG33_05260"/>
<dbReference type="AlphaFoldDB" id="A0A127F7U3"/>
<name>A0A127F7U3_STEDE</name>
<dbReference type="EMBL" id="CP011971">
    <property type="protein sequence ID" value="AMN46513.1"/>
    <property type="molecule type" value="Genomic_DNA"/>
</dbReference>
<dbReference type="Proteomes" id="UP000070250">
    <property type="component" value="Chromosome"/>
</dbReference>
<evidence type="ECO:0000313" key="7">
    <source>
        <dbReference type="EMBL" id="AMN46513.1"/>
    </source>
</evidence>
<feature type="region of interest" description="Disordered" evidence="6">
    <location>
        <begin position="49"/>
        <end position="76"/>
    </location>
</feature>
<evidence type="ECO:0000256" key="4">
    <source>
        <dbReference type="ARBA" id="ARBA00035244"/>
    </source>
</evidence>
<keyword evidence="5" id="KW-0694">RNA-binding</keyword>
<dbReference type="NCBIfam" id="TIGR03953">
    <property type="entry name" value="rplD_bact"/>
    <property type="match status" value="1"/>
</dbReference>
<dbReference type="GO" id="GO:0006412">
    <property type="term" value="P:translation"/>
    <property type="evidence" value="ECO:0007669"/>
    <property type="project" value="UniProtKB-UniRule"/>
</dbReference>
<dbReference type="GO" id="GO:1990904">
    <property type="term" value="C:ribonucleoprotein complex"/>
    <property type="evidence" value="ECO:0007669"/>
    <property type="project" value="UniProtKB-KW"/>
</dbReference>
<dbReference type="HAMAP" id="MF_01328_B">
    <property type="entry name" value="Ribosomal_uL4_B"/>
    <property type="match status" value="1"/>
</dbReference>
<comment type="function">
    <text evidence="5">One of the primary rRNA binding proteins, this protein initially binds near the 5'-end of the 23S rRNA. It is important during the early stages of 50S assembly. It makes multiple contacts with different domains of the 23S rRNA in the assembled 50S subunit and ribosome.</text>
</comment>
<gene>
    <name evidence="5 7" type="primary">rplD</name>
    <name evidence="7" type="ORF">ACG33_05260</name>
</gene>
<dbReference type="PATRIC" id="fig|465721.4.peg.1118"/>
<dbReference type="STRING" id="465721.ACG33_05260"/>
<evidence type="ECO:0000256" key="3">
    <source>
        <dbReference type="ARBA" id="ARBA00023274"/>
    </source>
</evidence>
<dbReference type="PANTHER" id="PTHR10746:SF6">
    <property type="entry name" value="LARGE RIBOSOMAL SUBUNIT PROTEIN UL4M"/>
    <property type="match status" value="1"/>
</dbReference>